<dbReference type="InterPro" id="IPR017930">
    <property type="entry name" value="Myb_dom"/>
</dbReference>
<dbReference type="PANTHER" id="PTHR46993">
    <property type="entry name" value="MYB TRANSCRIPTION FACTOR"/>
    <property type="match status" value="1"/>
</dbReference>
<dbReference type="OMA" id="MDGEMDP"/>
<dbReference type="InterPro" id="IPR009057">
    <property type="entry name" value="Homeodomain-like_sf"/>
</dbReference>
<dbReference type="PROSITE" id="PS51294">
    <property type="entry name" value="HTH_MYB"/>
    <property type="match status" value="1"/>
</dbReference>
<evidence type="ECO:0000259" key="4">
    <source>
        <dbReference type="PROSITE" id="PS51294"/>
    </source>
</evidence>
<dbReference type="SUPFAM" id="SSF46689">
    <property type="entry name" value="Homeodomain-like"/>
    <property type="match status" value="1"/>
</dbReference>
<sequence>MDIDVSGWILEFLLRQTSVDDHTLDELIRVLPLPDHNLSLKKSLLLRKIESDILKGTVSEPVLELLETIQELDQKEGVVEVPETMKTAYCAVAVHCALRLLRGNITKKEKYSDVVKMIWKDRALQMEKFFDMPVAASSGMEWISEELKNWMCNMKAGVWDPTSVCKNVSVMKYIKCKDVVEMVRLYVVEAKEKMGPSFLELAAEKLSGDVIKEVTDGVGKVQNEQQEGERNESSLIKGLLKRRPKRAWGFEEENALWIGVKKYGKGNWKLILTMYPDIFVGRSVVDLKDKWRNMSRYESYLESKNVG</sequence>
<accession>A0A118JXA5</accession>
<dbReference type="SMART" id="SM00717">
    <property type="entry name" value="SANT"/>
    <property type="match status" value="1"/>
</dbReference>
<evidence type="ECO:0000313" key="5">
    <source>
        <dbReference type="EMBL" id="KVH95320.1"/>
    </source>
</evidence>
<evidence type="ECO:0000256" key="1">
    <source>
        <dbReference type="ARBA" id="ARBA00004123"/>
    </source>
</evidence>
<dbReference type="PROSITE" id="PS50090">
    <property type="entry name" value="MYB_LIKE"/>
    <property type="match status" value="1"/>
</dbReference>
<dbReference type="Gramene" id="KVH95320">
    <property type="protein sequence ID" value="KVH95320"/>
    <property type="gene ID" value="Ccrd_002625"/>
</dbReference>
<feature type="domain" description="Myb-like" evidence="3">
    <location>
        <begin position="240"/>
        <end position="295"/>
    </location>
</feature>
<keyword evidence="6" id="KW-1185">Reference proteome</keyword>
<feature type="domain" description="HTH myb-type" evidence="4">
    <location>
        <begin position="240"/>
        <end position="299"/>
    </location>
</feature>
<comment type="caution">
    <text evidence="5">The sequence shown here is derived from an EMBL/GenBank/DDBJ whole genome shotgun (WGS) entry which is preliminary data.</text>
</comment>
<evidence type="ECO:0000259" key="3">
    <source>
        <dbReference type="PROSITE" id="PS50090"/>
    </source>
</evidence>
<protein>
    <submittedName>
        <fullName evidence="5">Uncharacterized protein</fullName>
    </submittedName>
</protein>
<proteinExistence type="predicted"/>
<dbReference type="Proteomes" id="UP000243975">
    <property type="component" value="Unassembled WGS sequence"/>
</dbReference>
<dbReference type="Pfam" id="PF00249">
    <property type="entry name" value="Myb_DNA-binding"/>
    <property type="match status" value="1"/>
</dbReference>
<keyword evidence="2" id="KW-0539">Nucleus</keyword>
<dbReference type="PANTHER" id="PTHR46993:SF6">
    <property type="entry name" value="MYB TRANSCRIPTION FACTOR"/>
    <property type="match status" value="1"/>
</dbReference>
<dbReference type="OrthoDB" id="608866at2759"/>
<organism evidence="5 6">
    <name type="scientific">Cynara cardunculus var. scolymus</name>
    <name type="common">Globe artichoke</name>
    <name type="synonym">Cynara scolymus</name>
    <dbReference type="NCBI Taxonomy" id="59895"/>
    <lineage>
        <taxon>Eukaryota</taxon>
        <taxon>Viridiplantae</taxon>
        <taxon>Streptophyta</taxon>
        <taxon>Embryophyta</taxon>
        <taxon>Tracheophyta</taxon>
        <taxon>Spermatophyta</taxon>
        <taxon>Magnoliopsida</taxon>
        <taxon>eudicotyledons</taxon>
        <taxon>Gunneridae</taxon>
        <taxon>Pentapetalae</taxon>
        <taxon>asterids</taxon>
        <taxon>campanulids</taxon>
        <taxon>Asterales</taxon>
        <taxon>Asteraceae</taxon>
        <taxon>Carduoideae</taxon>
        <taxon>Cardueae</taxon>
        <taxon>Carduinae</taxon>
        <taxon>Cynara</taxon>
    </lineage>
</organism>
<evidence type="ECO:0000313" key="6">
    <source>
        <dbReference type="Proteomes" id="UP000243975"/>
    </source>
</evidence>
<dbReference type="GO" id="GO:0005634">
    <property type="term" value="C:nucleus"/>
    <property type="evidence" value="ECO:0007669"/>
    <property type="project" value="UniProtKB-SubCell"/>
</dbReference>
<dbReference type="CDD" id="cd11660">
    <property type="entry name" value="SANT_TRF"/>
    <property type="match status" value="1"/>
</dbReference>
<name>A0A118JXA5_CYNCS</name>
<dbReference type="Gene3D" id="1.10.10.60">
    <property type="entry name" value="Homeodomain-like"/>
    <property type="match status" value="1"/>
</dbReference>
<reference evidence="5 6" key="1">
    <citation type="journal article" date="2016" name="Sci. Rep.">
        <title>The genome sequence of the outbreeding globe artichoke constructed de novo incorporating a phase-aware low-pass sequencing strategy of F1 progeny.</title>
        <authorList>
            <person name="Scaglione D."/>
            <person name="Reyes-Chin-Wo S."/>
            <person name="Acquadro A."/>
            <person name="Froenicke L."/>
            <person name="Portis E."/>
            <person name="Beitel C."/>
            <person name="Tirone M."/>
            <person name="Mauro R."/>
            <person name="Lo Monaco A."/>
            <person name="Mauromicale G."/>
            <person name="Faccioli P."/>
            <person name="Cattivelli L."/>
            <person name="Rieseberg L."/>
            <person name="Michelmore R."/>
            <person name="Lanteri S."/>
        </authorList>
    </citation>
    <scope>NUCLEOTIDE SEQUENCE [LARGE SCALE GENOMIC DNA]</scope>
    <source>
        <strain evidence="5">2C</strain>
    </source>
</reference>
<comment type="subcellular location">
    <subcellularLocation>
        <location evidence="1">Nucleus</location>
    </subcellularLocation>
</comment>
<dbReference type="InterPro" id="IPR001005">
    <property type="entry name" value="SANT/Myb"/>
</dbReference>
<dbReference type="AlphaFoldDB" id="A0A118JXA5"/>
<dbReference type="EMBL" id="LEKV01004393">
    <property type="protein sequence ID" value="KVH95320.1"/>
    <property type="molecule type" value="Genomic_DNA"/>
</dbReference>
<evidence type="ECO:0000256" key="2">
    <source>
        <dbReference type="ARBA" id="ARBA00023242"/>
    </source>
</evidence>
<gene>
    <name evidence="5" type="ORF">Ccrd_002625</name>
</gene>